<comment type="similarity">
    <text evidence="1">Belongs to the sigma-70 factor family. ECF subfamily.</text>
</comment>
<dbReference type="NCBIfam" id="TIGR02985">
    <property type="entry name" value="Sig70_bacteroi1"/>
    <property type="match status" value="1"/>
</dbReference>
<dbReference type="EMBL" id="FPJE01000009">
    <property type="protein sequence ID" value="SFW50416.1"/>
    <property type="molecule type" value="Genomic_DNA"/>
</dbReference>
<keyword evidence="4" id="KW-0804">Transcription</keyword>
<dbReference type="InterPro" id="IPR013324">
    <property type="entry name" value="RNA_pol_sigma_r3/r4-like"/>
</dbReference>
<keyword evidence="8" id="KW-1185">Reference proteome</keyword>
<dbReference type="SUPFAM" id="SSF88659">
    <property type="entry name" value="Sigma3 and sigma4 domains of RNA polymerase sigma factors"/>
    <property type="match status" value="1"/>
</dbReference>
<dbReference type="PANTHER" id="PTHR43133">
    <property type="entry name" value="RNA POLYMERASE ECF-TYPE SIGMA FACTO"/>
    <property type="match status" value="1"/>
</dbReference>
<evidence type="ECO:0000256" key="2">
    <source>
        <dbReference type="ARBA" id="ARBA00023015"/>
    </source>
</evidence>
<protein>
    <submittedName>
        <fullName evidence="7">RNA polymerase sigma-70 factor, ECF subfamily</fullName>
    </submittedName>
</protein>
<reference evidence="7 8" key="1">
    <citation type="submission" date="2016-11" db="EMBL/GenBank/DDBJ databases">
        <authorList>
            <person name="Jaros S."/>
            <person name="Januszkiewicz K."/>
            <person name="Wedrychowicz H."/>
        </authorList>
    </citation>
    <scope>NUCLEOTIDE SEQUENCE [LARGE SCALE GENOMIC DNA]</scope>
    <source>
        <strain evidence="7 8">CGMCC 1.12145</strain>
    </source>
</reference>
<evidence type="ECO:0000259" key="6">
    <source>
        <dbReference type="Pfam" id="PF08281"/>
    </source>
</evidence>
<dbReference type="Pfam" id="PF08281">
    <property type="entry name" value="Sigma70_r4_2"/>
    <property type="match status" value="1"/>
</dbReference>
<keyword evidence="3" id="KW-0731">Sigma factor</keyword>
<dbReference type="InterPro" id="IPR007627">
    <property type="entry name" value="RNA_pol_sigma70_r2"/>
</dbReference>
<dbReference type="GO" id="GO:0016987">
    <property type="term" value="F:sigma factor activity"/>
    <property type="evidence" value="ECO:0007669"/>
    <property type="project" value="UniProtKB-KW"/>
</dbReference>
<gene>
    <name evidence="7" type="ORF">SAMN02927921_01995</name>
</gene>
<feature type="domain" description="RNA polymerase sigma-70 region 2" evidence="5">
    <location>
        <begin position="23"/>
        <end position="88"/>
    </location>
</feature>
<keyword evidence="2" id="KW-0805">Transcription regulation</keyword>
<evidence type="ECO:0000256" key="4">
    <source>
        <dbReference type="ARBA" id="ARBA00023163"/>
    </source>
</evidence>
<dbReference type="InterPro" id="IPR013249">
    <property type="entry name" value="RNA_pol_sigma70_r4_t2"/>
</dbReference>
<accession>A0A1K1PRY6</accession>
<evidence type="ECO:0000313" key="7">
    <source>
        <dbReference type="EMBL" id="SFW50416.1"/>
    </source>
</evidence>
<organism evidence="7 8">
    <name type="scientific">Sinomicrobium oceani</name>
    <dbReference type="NCBI Taxonomy" id="1150368"/>
    <lineage>
        <taxon>Bacteria</taxon>
        <taxon>Pseudomonadati</taxon>
        <taxon>Bacteroidota</taxon>
        <taxon>Flavobacteriia</taxon>
        <taxon>Flavobacteriales</taxon>
        <taxon>Flavobacteriaceae</taxon>
        <taxon>Sinomicrobium</taxon>
    </lineage>
</organism>
<dbReference type="InterPro" id="IPR039425">
    <property type="entry name" value="RNA_pol_sigma-70-like"/>
</dbReference>
<proteinExistence type="inferred from homology"/>
<dbReference type="CDD" id="cd06171">
    <property type="entry name" value="Sigma70_r4"/>
    <property type="match status" value="1"/>
</dbReference>
<dbReference type="Proteomes" id="UP000182248">
    <property type="component" value="Unassembled WGS sequence"/>
</dbReference>
<dbReference type="InterPro" id="IPR014284">
    <property type="entry name" value="RNA_pol_sigma-70_dom"/>
</dbReference>
<dbReference type="STRING" id="1150368.SAMN02927921_01995"/>
<dbReference type="OrthoDB" id="9772248at2"/>
<dbReference type="PANTHER" id="PTHR43133:SF46">
    <property type="entry name" value="RNA POLYMERASE SIGMA-70 FACTOR ECF SUBFAMILY"/>
    <property type="match status" value="1"/>
</dbReference>
<feature type="domain" description="RNA polymerase sigma factor 70 region 4 type 2" evidence="6">
    <location>
        <begin position="123"/>
        <end position="172"/>
    </location>
</feature>
<evidence type="ECO:0000313" key="8">
    <source>
        <dbReference type="Proteomes" id="UP000182248"/>
    </source>
</evidence>
<evidence type="ECO:0000259" key="5">
    <source>
        <dbReference type="Pfam" id="PF04542"/>
    </source>
</evidence>
<dbReference type="RefSeq" id="WP_072317217.1">
    <property type="nucleotide sequence ID" value="NZ_FPJE01000009.1"/>
</dbReference>
<dbReference type="Gene3D" id="1.10.10.10">
    <property type="entry name" value="Winged helix-like DNA-binding domain superfamily/Winged helix DNA-binding domain"/>
    <property type="match status" value="1"/>
</dbReference>
<dbReference type="NCBIfam" id="TIGR02937">
    <property type="entry name" value="sigma70-ECF"/>
    <property type="match status" value="1"/>
</dbReference>
<dbReference type="Pfam" id="PF04542">
    <property type="entry name" value="Sigma70_r2"/>
    <property type="match status" value="1"/>
</dbReference>
<dbReference type="GO" id="GO:0003677">
    <property type="term" value="F:DNA binding"/>
    <property type="evidence" value="ECO:0007669"/>
    <property type="project" value="InterPro"/>
</dbReference>
<dbReference type="SUPFAM" id="SSF88946">
    <property type="entry name" value="Sigma2 domain of RNA polymerase sigma factors"/>
    <property type="match status" value="1"/>
</dbReference>
<evidence type="ECO:0000256" key="3">
    <source>
        <dbReference type="ARBA" id="ARBA00023082"/>
    </source>
</evidence>
<dbReference type="InterPro" id="IPR014327">
    <property type="entry name" value="RNA_pol_sigma70_bacteroid"/>
</dbReference>
<dbReference type="Gene3D" id="1.10.1740.10">
    <property type="match status" value="1"/>
</dbReference>
<dbReference type="AlphaFoldDB" id="A0A1K1PRY6"/>
<dbReference type="GO" id="GO:0006352">
    <property type="term" value="P:DNA-templated transcription initiation"/>
    <property type="evidence" value="ECO:0007669"/>
    <property type="project" value="InterPro"/>
</dbReference>
<dbReference type="InterPro" id="IPR013325">
    <property type="entry name" value="RNA_pol_sigma_r2"/>
</dbReference>
<dbReference type="InterPro" id="IPR036388">
    <property type="entry name" value="WH-like_DNA-bd_sf"/>
</dbReference>
<evidence type="ECO:0000256" key="1">
    <source>
        <dbReference type="ARBA" id="ARBA00010641"/>
    </source>
</evidence>
<name>A0A1K1PRY6_9FLAO</name>
<sequence>MEDTDFFIREIRKKNQLAFRRLFDLLYKRLVLYADSYLCDRDQSEDVVQEAFVILWENIHYLEIRVSLKSYMFKMVRNHSLQALKKKNVTDEKEFLQLYATLHSEYESTPEEEEYDKVLYSRVLDIVDTFPAQMQQIFKMRFFENYKYREIAEALNISIGSVKKQISRARADIHKAISIFVLLGSFFR</sequence>